<dbReference type="InterPro" id="IPR011009">
    <property type="entry name" value="Kinase-like_dom_sf"/>
</dbReference>
<dbReference type="SUPFAM" id="SSF56112">
    <property type="entry name" value="Protein kinase-like (PK-like)"/>
    <property type="match status" value="1"/>
</dbReference>
<keyword evidence="2" id="KW-1185">Reference proteome</keyword>
<dbReference type="OrthoDB" id="3224178at2759"/>
<organism evidence="1 2">
    <name type="scientific">Hypsizygus marmoreus</name>
    <name type="common">White beech mushroom</name>
    <name type="synonym">Agaricus marmoreus</name>
    <dbReference type="NCBI Taxonomy" id="39966"/>
    <lineage>
        <taxon>Eukaryota</taxon>
        <taxon>Fungi</taxon>
        <taxon>Dikarya</taxon>
        <taxon>Basidiomycota</taxon>
        <taxon>Agaricomycotina</taxon>
        <taxon>Agaricomycetes</taxon>
        <taxon>Agaricomycetidae</taxon>
        <taxon>Agaricales</taxon>
        <taxon>Tricholomatineae</taxon>
        <taxon>Lyophyllaceae</taxon>
        <taxon>Hypsizygus</taxon>
    </lineage>
</organism>
<accession>A0A369KD66</accession>
<name>A0A369KD66_HYPMA</name>
<evidence type="ECO:0000313" key="1">
    <source>
        <dbReference type="EMBL" id="RDB30827.1"/>
    </source>
</evidence>
<comment type="caution">
    <text evidence="1">The sequence shown here is derived from an EMBL/GenBank/DDBJ whole genome shotgun (WGS) entry which is preliminary data.</text>
</comment>
<dbReference type="Proteomes" id="UP000076154">
    <property type="component" value="Unassembled WGS sequence"/>
</dbReference>
<protein>
    <recommendedName>
        <fullName evidence="3">Protein kinase domain-containing protein</fullName>
    </recommendedName>
</protein>
<gene>
    <name evidence="1" type="ORF">Hypma_005798</name>
</gene>
<evidence type="ECO:0008006" key="3">
    <source>
        <dbReference type="Google" id="ProtNLM"/>
    </source>
</evidence>
<reference evidence="1" key="1">
    <citation type="submission" date="2018-04" db="EMBL/GenBank/DDBJ databases">
        <title>Whole genome sequencing of Hypsizygus marmoreus.</title>
        <authorList>
            <person name="Choi I.-G."/>
            <person name="Min B."/>
            <person name="Kim J.-G."/>
            <person name="Kim S."/>
            <person name="Oh Y.-L."/>
            <person name="Kong W.-S."/>
            <person name="Park H."/>
            <person name="Jeong J."/>
            <person name="Song E.-S."/>
        </authorList>
    </citation>
    <scope>NUCLEOTIDE SEQUENCE [LARGE SCALE GENOMIC DNA]</scope>
    <source>
        <strain evidence="1">51987-8</strain>
    </source>
</reference>
<dbReference type="InParanoid" id="A0A369KD66"/>
<dbReference type="AlphaFoldDB" id="A0A369KD66"/>
<dbReference type="Gene3D" id="1.10.510.10">
    <property type="entry name" value="Transferase(Phosphotransferase) domain 1"/>
    <property type="match status" value="1"/>
</dbReference>
<proteinExistence type="predicted"/>
<sequence>MLPANFVLTSMALATASVILYVRRRVRIIRLDSFYERLLWTFRSWRAGYPVPLDLDQWSLTDPANGDLYFKESRVALRAWKFLEPFFAARGYILYHNQPGAGVFCLLPNPAGPKGHPSPSYPYASRVYKDDAEVEFSFGSLSAWPARDSEGREVVLKMVSGRTPSNELKVLQRLNTPKARADPRNHTIHALDYVIFDGMVFVVMPRWPQAFRHDFGKVAELFHFTEIIIEAFDFMHENRIAHCDFLEQNTGIDVIADLEATYLEGLRDPSVTRYTIYDFNYSLIYPLETILEDVRDTRFYHWGLRRLHTPTDPSVNPFEVDMAYVGGLLQRYVRHIENLVPEIGPFFDSLTVTSDTGKPLTARQALQRIRDIKAGMSTELLNTAVTTRYWRDGVVQTKLEYPIRLPRR</sequence>
<dbReference type="Gene3D" id="3.30.200.20">
    <property type="entry name" value="Phosphorylase Kinase, domain 1"/>
    <property type="match status" value="1"/>
</dbReference>
<dbReference type="EMBL" id="LUEZ02000004">
    <property type="protein sequence ID" value="RDB30827.1"/>
    <property type="molecule type" value="Genomic_DNA"/>
</dbReference>
<evidence type="ECO:0000313" key="2">
    <source>
        <dbReference type="Proteomes" id="UP000076154"/>
    </source>
</evidence>